<name>F8PHG0_SERL3</name>
<evidence type="ECO:0000313" key="1">
    <source>
        <dbReference type="EMBL" id="EGO05006.1"/>
    </source>
</evidence>
<dbReference type="AlphaFoldDB" id="F8PHG0"/>
<accession>F8PHG0</accession>
<reference evidence="2" key="1">
    <citation type="journal article" date="2011" name="Science">
        <title>The plant cell wall-decomposing machinery underlies the functional diversity of forest fungi.</title>
        <authorList>
            <person name="Eastwood D.C."/>
            <person name="Floudas D."/>
            <person name="Binder M."/>
            <person name="Majcherczyk A."/>
            <person name="Schneider P."/>
            <person name="Aerts A."/>
            <person name="Asiegbu F.O."/>
            <person name="Baker S.E."/>
            <person name="Barry K."/>
            <person name="Bendiksby M."/>
            <person name="Blumentritt M."/>
            <person name="Coutinho P.M."/>
            <person name="Cullen D."/>
            <person name="de Vries R.P."/>
            <person name="Gathman A."/>
            <person name="Goodell B."/>
            <person name="Henrissat B."/>
            <person name="Ihrmark K."/>
            <person name="Kauserud H."/>
            <person name="Kohler A."/>
            <person name="LaButti K."/>
            <person name="Lapidus A."/>
            <person name="Lavin J.L."/>
            <person name="Lee Y.-H."/>
            <person name="Lindquist E."/>
            <person name="Lilly W."/>
            <person name="Lucas S."/>
            <person name="Morin E."/>
            <person name="Murat C."/>
            <person name="Oguiza J.A."/>
            <person name="Park J."/>
            <person name="Pisabarro A.G."/>
            <person name="Riley R."/>
            <person name="Rosling A."/>
            <person name="Salamov A."/>
            <person name="Schmidt O."/>
            <person name="Schmutz J."/>
            <person name="Skrede I."/>
            <person name="Stenlid J."/>
            <person name="Wiebenga A."/>
            <person name="Xie X."/>
            <person name="Kuees U."/>
            <person name="Hibbett D.S."/>
            <person name="Hoffmeister D."/>
            <person name="Hoegberg N."/>
            <person name="Martin F."/>
            <person name="Grigoriev I.V."/>
            <person name="Watkinson S.C."/>
        </authorList>
    </citation>
    <scope>NUCLEOTIDE SEQUENCE [LARGE SCALE GENOMIC DNA]</scope>
    <source>
        <strain evidence="2">strain S7.3</strain>
    </source>
</reference>
<feature type="non-terminal residue" evidence="1">
    <location>
        <position position="1"/>
    </location>
</feature>
<protein>
    <submittedName>
        <fullName evidence="1">Uncharacterized protein</fullName>
    </submittedName>
</protein>
<dbReference type="EMBL" id="GL945474">
    <property type="protein sequence ID" value="EGO05006.1"/>
    <property type="molecule type" value="Genomic_DNA"/>
</dbReference>
<proteinExistence type="predicted"/>
<sequence length="54" mass="6015">QDIVNPHTPHQDIMVLANTDAADDRSPTLHPFLYARSLSIFHANVVYIGSNLLD</sequence>
<gene>
    <name evidence="1" type="ORF">SERLA73DRAFT_45288</name>
</gene>
<dbReference type="InParanoid" id="F8PHG0"/>
<dbReference type="Proteomes" id="UP000008063">
    <property type="component" value="Unassembled WGS sequence"/>
</dbReference>
<dbReference type="HOGENOM" id="CLU_002498_7_1_1"/>
<keyword evidence="2" id="KW-1185">Reference proteome</keyword>
<organism evidence="2">
    <name type="scientific">Serpula lacrymans var. lacrymans (strain S7.3)</name>
    <name type="common">Dry rot fungus</name>
    <dbReference type="NCBI Taxonomy" id="936435"/>
    <lineage>
        <taxon>Eukaryota</taxon>
        <taxon>Fungi</taxon>
        <taxon>Dikarya</taxon>
        <taxon>Basidiomycota</taxon>
        <taxon>Agaricomycotina</taxon>
        <taxon>Agaricomycetes</taxon>
        <taxon>Agaricomycetidae</taxon>
        <taxon>Boletales</taxon>
        <taxon>Coniophorineae</taxon>
        <taxon>Serpulaceae</taxon>
        <taxon>Serpula</taxon>
    </lineage>
</organism>
<evidence type="ECO:0000313" key="2">
    <source>
        <dbReference type="Proteomes" id="UP000008063"/>
    </source>
</evidence>